<dbReference type="RefSeq" id="WP_322607182.1">
    <property type="nucleotide sequence ID" value="NZ_JARVCO010000002.1"/>
</dbReference>
<protein>
    <recommendedName>
        <fullName evidence="12">Cardiolipin synthase</fullName>
        <ecNumber evidence="12">2.7.8.-</ecNumber>
    </recommendedName>
</protein>
<keyword evidence="2" id="KW-1003">Cell membrane</keyword>
<evidence type="ECO:0000256" key="10">
    <source>
        <dbReference type="ARBA" id="ARBA00023209"/>
    </source>
</evidence>
<dbReference type="InterPro" id="IPR001736">
    <property type="entry name" value="PLipase_D/transphosphatidylase"/>
</dbReference>
<gene>
    <name evidence="15" type="primary">cls</name>
    <name evidence="15" type="ORF">P9H32_01975</name>
</gene>
<dbReference type="PANTHER" id="PTHR21248:SF22">
    <property type="entry name" value="PHOSPHOLIPASE D"/>
    <property type="match status" value="1"/>
</dbReference>
<keyword evidence="8" id="KW-0443">Lipid metabolism</keyword>
<evidence type="ECO:0000313" key="16">
    <source>
        <dbReference type="Proteomes" id="UP001290861"/>
    </source>
</evidence>
<dbReference type="EMBL" id="JARVCO010000002">
    <property type="protein sequence ID" value="MDZ8117381.1"/>
    <property type="molecule type" value="Genomic_DNA"/>
</dbReference>
<dbReference type="SMART" id="SM00155">
    <property type="entry name" value="PLDc"/>
    <property type="match status" value="2"/>
</dbReference>
<dbReference type="Pfam" id="PF13091">
    <property type="entry name" value="PLDc_2"/>
    <property type="match status" value="2"/>
</dbReference>
<evidence type="ECO:0000259" key="14">
    <source>
        <dbReference type="PROSITE" id="PS50035"/>
    </source>
</evidence>
<dbReference type="CDD" id="cd09112">
    <property type="entry name" value="PLDc_CLS_2"/>
    <property type="match status" value="1"/>
</dbReference>
<keyword evidence="5 13" id="KW-0812">Transmembrane</keyword>
<evidence type="ECO:0000256" key="8">
    <source>
        <dbReference type="ARBA" id="ARBA00023098"/>
    </source>
</evidence>
<dbReference type="InterPro" id="IPR022924">
    <property type="entry name" value="Cardiolipin_synthase"/>
</dbReference>
<dbReference type="PANTHER" id="PTHR21248">
    <property type="entry name" value="CARDIOLIPIN SYNTHASE"/>
    <property type="match status" value="1"/>
</dbReference>
<evidence type="ECO:0000256" key="1">
    <source>
        <dbReference type="ARBA" id="ARBA00004651"/>
    </source>
</evidence>
<keyword evidence="3" id="KW-0444">Lipid biosynthesis</keyword>
<evidence type="ECO:0000256" key="3">
    <source>
        <dbReference type="ARBA" id="ARBA00022516"/>
    </source>
</evidence>
<dbReference type="Proteomes" id="UP001290861">
    <property type="component" value="Unassembled WGS sequence"/>
</dbReference>
<dbReference type="Gene3D" id="3.30.870.10">
    <property type="entry name" value="Endonuclease Chain A"/>
    <property type="match status" value="2"/>
</dbReference>
<feature type="domain" description="PLD phosphodiesterase" evidence="14">
    <location>
        <begin position="411"/>
        <end position="438"/>
    </location>
</feature>
<keyword evidence="16" id="KW-1185">Reference proteome</keyword>
<evidence type="ECO:0000256" key="11">
    <source>
        <dbReference type="ARBA" id="ARBA00023264"/>
    </source>
</evidence>
<reference evidence="15 16" key="1">
    <citation type="journal article" date="2024" name="Appl. Environ. Microbiol.">
        <title>Pontiella agarivorans sp. nov., a novel marine anaerobic bacterium capable of degrading macroalgal polysaccharides and fixing nitrogen.</title>
        <authorList>
            <person name="Liu N."/>
            <person name="Kivenson V."/>
            <person name="Peng X."/>
            <person name="Cui Z."/>
            <person name="Lankiewicz T.S."/>
            <person name="Gosselin K.M."/>
            <person name="English C.J."/>
            <person name="Blair E.M."/>
            <person name="O'Malley M.A."/>
            <person name="Valentine D.L."/>
        </authorList>
    </citation>
    <scope>NUCLEOTIDE SEQUENCE [LARGE SCALE GENOMIC DNA]</scope>
    <source>
        <strain evidence="15 16">NLcol2</strain>
    </source>
</reference>
<dbReference type="InterPro" id="IPR027379">
    <property type="entry name" value="CLS_N"/>
</dbReference>
<keyword evidence="7 13" id="KW-1133">Transmembrane helix</keyword>
<keyword evidence="11" id="KW-1208">Phospholipid metabolism</keyword>
<evidence type="ECO:0000256" key="5">
    <source>
        <dbReference type="ARBA" id="ARBA00022692"/>
    </source>
</evidence>
<comment type="caution">
    <text evidence="15">The sequence shown here is derived from an EMBL/GenBank/DDBJ whole genome shotgun (WGS) entry which is preliminary data.</text>
</comment>
<keyword evidence="4" id="KW-0808">Transferase</keyword>
<organism evidence="15 16">
    <name type="scientific">Pontiella agarivorans</name>
    <dbReference type="NCBI Taxonomy" id="3038953"/>
    <lineage>
        <taxon>Bacteria</taxon>
        <taxon>Pseudomonadati</taxon>
        <taxon>Kiritimatiellota</taxon>
        <taxon>Kiritimatiellia</taxon>
        <taxon>Kiritimatiellales</taxon>
        <taxon>Pontiellaceae</taxon>
        <taxon>Pontiella</taxon>
    </lineage>
</organism>
<comment type="subcellular location">
    <subcellularLocation>
        <location evidence="1">Cell membrane</location>
        <topology evidence="1">Multi-pass membrane protein</topology>
    </subcellularLocation>
</comment>
<evidence type="ECO:0000256" key="9">
    <source>
        <dbReference type="ARBA" id="ARBA00023136"/>
    </source>
</evidence>
<keyword evidence="10" id="KW-0594">Phospholipid biosynthesis</keyword>
<dbReference type="InterPro" id="IPR025202">
    <property type="entry name" value="PLD-like_dom"/>
</dbReference>
<evidence type="ECO:0000256" key="7">
    <source>
        <dbReference type="ARBA" id="ARBA00022989"/>
    </source>
</evidence>
<dbReference type="SUPFAM" id="SSF56024">
    <property type="entry name" value="Phospholipase D/nuclease"/>
    <property type="match status" value="2"/>
</dbReference>
<dbReference type="Pfam" id="PF13396">
    <property type="entry name" value="PLDc_N"/>
    <property type="match status" value="1"/>
</dbReference>
<keyword evidence="9 13" id="KW-0472">Membrane</keyword>
<feature type="transmembrane region" description="Helical" evidence="13">
    <location>
        <begin position="43"/>
        <end position="63"/>
    </location>
</feature>
<evidence type="ECO:0000313" key="15">
    <source>
        <dbReference type="EMBL" id="MDZ8117381.1"/>
    </source>
</evidence>
<evidence type="ECO:0000256" key="6">
    <source>
        <dbReference type="ARBA" id="ARBA00022737"/>
    </source>
</evidence>
<accession>A0ABU5MT47</accession>
<keyword evidence="6" id="KW-0677">Repeat</keyword>
<proteinExistence type="predicted"/>
<evidence type="ECO:0000256" key="4">
    <source>
        <dbReference type="ARBA" id="ARBA00022679"/>
    </source>
</evidence>
<dbReference type="PROSITE" id="PS50035">
    <property type="entry name" value="PLD"/>
    <property type="match status" value="2"/>
</dbReference>
<feature type="transmembrane region" description="Helical" evidence="13">
    <location>
        <begin position="12"/>
        <end position="31"/>
    </location>
</feature>
<dbReference type="NCBIfam" id="TIGR04265">
    <property type="entry name" value="bac_cardiolipin"/>
    <property type="match status" value="1"/>
</dbReference>
<feature type="domain" description="PLD phosphodiesterase" evidence="14">
    <location>
        <begin position="233"/>
        <end position="260"/>
    </location>
</feature>
<dbReference type="EC" id="2.7.8.-" evidence="12"/>
<dbReference type="CDD" id="cd09110">
    <property type="entry name" value="PLDc_CLS_1"/>
    <property type="match status" value="1"/>
</dbReference>
<name>A0ABU5MT47_9BACT</name>
<evidence type="ECO:0000256" key="13">
    <source>
        <dbReference type="SAM" id="Phobius"/>
    </source>
</evidence>
<sequence length="498" mass="56188">MISNSSDLTFWVVFSTMLHLCAFIGVTLHALQRRRHASSTVLWIFLAWSFPLIGPLVYLSFGIDRVSIKGLERQLTNQMLMKKRDARLAAETPLRAWHLDYCSASETIENRMSRKLNQAVDAIIPEHPLLSSNAVFPLASGDAAYPLMLQSIRSAKHHIHMQSFIIHRDETGRMLLDALKKKAEEGVKVRLLFDRFGSTHAYLGGMFRKYRNIPNFEICGWTQANPLKAQFQINLRNHRKNLVVDGRIAFFGGVNISSENVTSNGRKAIRDYHFKVEGPMVHELQLSFLSDWFFMTRESVDDLLQADLFPEIISCGNVNARLIDSGPSSAPGLLAEVFFNAIVEAQEQILIVSPYFVPSSDIIQAVRSAARRGVDVRIVVPKQNNHRYAGMASKALYEELLDAGVRIFHRNPPFIHAKAMVIDTSVALVGTANIDIRSLELNYETTALFEEQNAVTAIKRMIKEDIADSSEVDLNEWLNRPRLQKLGENLCALMTPVL</sequence>
<evidence type="ECO:0000256" key="2">
    <source>
        <dbReference type="ARBA" id="ARBA00022475"/>
    </source>
</evidence>
<evidence type="ECO:0000256" key="12">
    <source>
        <dbReference type="NCBIfam" id="TIGR04265"/>
    </source>
</evidence>